<dbReference type="PANTHER" id="PTHR30537">
    <property type="entry name" value="HTH-TYPE TRANSCRIPTIONAL REGULATOR"/>
    <property type="match status" value="1"/>
</dbReference>
<keyword evidence="7" id="KW-1185">Reference proteome</keyword>
<dbReference type="Pfam" id="PF03466">
    <property type="entry name" value="LysR_substrate"/>
    <property type="match status" value="1"/>
</dbReference>
<dbReference type="Proteomes" id="UP000541535">
    <property type="component" value="Unassembled WGS sequence"/>
</dbReference>
<dbReference type="PROSITE" id="PS50931">
    <property type="entry name" value="HTH_LYSR"/>
    <property type="match status" value="1"/>
</dbReference>
<dbReference type="AlphaFoldDB" id="A0A7W5BED9"/>
<keyword evidence="4" id="KW-0804">Transcription</keyword>
<dbReference type="InterPro" id="IPR005119">
    <property type="entry name" value="LysR_subst-bd"/>
</dbReference>
<proteinExistence type="inferred from homology"/>
<dbReference type="GO" id="GO:0003677">
    <property type="term" value="F:DNA binding"/>
    <property type="evidence" value="ECO:0007669"/>
    <property type="project" value="UniProtKB-KW"/>
</dbReference>
<dbReference type="FunFam" id="3.40.190.290:FF:000001">
    <property type="entry name" value="Transcriptional regulator, LysR family"/>
    <property type="match status" value="1"/>
</dbReference>
<dbReference type="SUPFAM" id="SSF46785">
    <property type="entry name" value="Winged helix' DNA-binding domain"/>
    <property type="match status" value="1"/>
</dbReference>
<evidence type="ECO:0000313" key="7">
    <source>
        <dbReference type="Proteomes" id="UP000541535"/>
    </source>
</evidence>
<name>A0A7W5BED9_9BURK</name>
<dbReference type="Gene3D" id="3.40.190.290">
    <property type="match status" value="1"/>
</dbReference>
<dbReference type="Pfam" id="PF00126">
    <property type="entry name" value="HTH_1"/>
    <property type="match status" value="1"/>
</dbReference>
<dbReference type="Gene3D" id="1.10.10.10">
    <property type="entry name" value="Winged helix-like DNA-binding domain superfamily/Winged helix DNA-binding domain"/>
    <property type="match status" value="1"/>
</dbReference>
<feature type="domain" description="HTH lysR-type" evidence="5">
    <location>
        <begin position="5"/>
        <end position="62"/>
    </location>
</feature>
<comment type="caution">
    <text evidence="6">The sequence shown here is derived from an EMBL/GenBank/DDBJ whole genome shotgun (WGS) entry which is preliminary data.</text>
</comment>
<dbReference type="InterPro" id="IPR036388">
    <property type="entry name" value="WH-like_DNA-bd_sf"/>
</dbReference>
<evidence type="ECO:0000256" key="2">
    <source>
        <dbReference type="ARBA" id="ARBA00023015"/>
    </source>
</evidence>
<dbReference type="InterPro" id="IPR058163">
    <property type="entry name" value="LysR-type_TF_proteobact-type"/>
</dbReference>
<evidence type="ECO:0000256" key="4">
    <source>
        <dbReference type="ARBA" id="ARBA00023163"/>
    </source>
</evidence>
<accession>A0A7W5BED9</accession>
<evidence type="ECO:0000313" key="6">
    <source>
        <dbReference type="EMBL" id="MBB3120675.1"/>
    </source>
</evidence>
<dbReference type="CDD" id="cd08422">
    <property type="entry name" value="PBP2_CrgA_like"/>
    <property type="match status" value="1"/>
</dbReference>
<reference evidence="6 7" key="1">
    <citation type="submission" date="2020-08" db="EMBL/GenBank/DDBJ databases">
        <title>Genomic Encyclopedia of Type Strains, Phase III (KMG-III): the genomes of soil and plant-associated and newly described type strains.</title>
        <authorList>
            <person name="Whitman W."/>
        </authorList>
    </citation>
    <scope>NUCLEOTIDE SEQUENCE [LARGE SCALE GENOMIC DNA]</scope>
    <source>
        <strain evidence="6 7">CECT 8897</strain>
    </source>
</reference>
<dbReference type="PANTHER" id="PTHR30537:SF5">
    <property type="entry name" value="HTH-TYPE TRANSCRIPTIONAL ACTIVATOR TTDR-RELATED"/>
    <property type="match status" value="1"/>
</dbReference>
<dbReference type="InterPro" id="IPR036390">
    <property type="entry name" value="WH_DNA-bd_sf"/>
</dbReference>
<gene>
    <name evidence="6" type="ORF">FHS03_003742</name>
</gene>
<evidence type="ECO:0000256" key="3">
    <source>
        <dbReference type="ARBA" id="ARBA00023125"/>
    </source>
</evidence>
<organism evidence="6 7">
    <name type="scientific">Pseudoduganella violacea</name>
    <dbReference type="NCBI Taxonomy" id="1715466"/>
    <lineage>
        <taxon>Bacteria</taxon>
        <taxon>Pseudomonadati</taxon>
        <taxon>Pseudomonadota</taxon>
        <taxon>Betaproteobacteria</taxon>
        <taxon>Burkholderiales</taxon>
        <taxon>Oxalobacteraceae</taxon>
        <taxon>Telluria group</taxon>
        <taxon>Pseudoduganella</taxon>
    </lineage>
</organism>
<evidence type="ECO:0000256" key="1">
    <source>
        <dbReference type="ARBA" id="ARBA00009437"/>
    </source>
</evidence>
<dbReference type="SUPFAM" id="SSF53850">
    <property type="entry name" value="Periplasmic binding protein-like II"/>
    <property type="match status" value="1"/>
</dbReference>
<dbReference type="InterPro" id="IPR000847">
    <property type="entry name" value="LysR_HTH_N"/>
</dbReference>
<dbReference type="EMBL" id="JACHXD010000010">
    <property type="protein sequence ID" value="MBB3120675.1"/>
    <property type="molecule type" value="Genomic_DNA"/>
</dbReference>
<sequence length="304" mass="33465">MKTEDRFAEISAFVATVRHQSFALAAQAMTLSSSAVSRRVSALEARLGVRLLTRTTRSLRLTEAGEHYYADCRRLLAEMDAADQSLRDAAGAVSGRLKLALPVSYGHLHVLPTLPGFMRQYPEVEIDVSLSDRYVNIVEENVDLAVRIGKLVDSSLVAKRLRPDVRRICATPAYLAEHGTPATPAELGRHRVLQFSLTPFGDVWQLTRRGKTESVKVKPRLWADSAQMTHAAALAGQGIAIVPAFLAAADIAEGRLQVVLPEWKFAPTGIWAVYPGGRHLPLKVRKLIAYLEQHLPVCPYDLGE</sequence>
<comment type="similarity">
    <text evidence="1">Belongs to the LysR transcriptional regulatory family.</text>
</comment>
<keyword evidence="2" id="KW-0805">Transcription regulation</keyword>
<keyword evidence="3 6" id="KW-0238">DNA-binding</keyword>
<dbReference type="GO" id="GO:0003700">
    <property type="term" value="F:DNA-binding transcription factor activity"/>
    <property type="evidence" value="ECO:0007669"/>
    <property type="project" value="InterPro"/>
</dbReference>
<dbReference type="RefSeq" id="WP_183442432.1">
    <property type="nucleotide sequence ID" value="NZ_JACHXD010000010.1"/>
</dbReference>
<evidence type="ECO:0000259" key="5">
    <source>
        <dbReference type="PROSITE" id="PS50931"/>
    </source>
</evidence>
<dbReference type="FunFam" id="1.10.10.10:FF:000001">
    <property type="entry name" value="LysR family transcriptional regulator"/>
    <property type="match status" value="1"/>
</dbReference>
<protein>
    <submittedName>
        <fullName evidence="6">DNA-binding transcriptional LysR family regulator</fullName>
    </submittedName>
</protein>